<feature type="domain" description="Nucleolar complex-associated protein 3 N-terminal" evidence="10">
    <location>
        <begin position="230"/>
        <end position="325"/>
    </location>
</feature>
<gene>
    <name evidence="11" type="ORF">JYU34_005409</name>
</gene>
<name>A0ABQ7QWL4_PLUXY</name>
<evidence type="ECO:0000256" key="3">
    <source>
        <dbReference type="ARBA" id="ARBA00023054"/>
    </source>
</evidence>
<reference evidence="11 12" key="1">
    <citation type="submission" date="2021-06" db="EMBL/GenBank/DDBJ databases">
        <title>A haploid diamondback moth (Plutella xylostella L.) genome assembly resolves 31 chromosomes and identifies a diamide resistance mutation.</title>
        <authorList>
            <person name="Ward C.M."/>
            <person name="Perry K.D."/>
            <person name="Baker G."/>
            <person name="Powis K."/>
            <person name="Heckel D.G."/>
            <person name="Baxter S.W."/>
        </authorList>
    </citation>
    <scope>NUCLEOTIDE SEQUENCE [LARGE SCALE GENOMIC DNA]</scope>
    <source>
        <strain evidence="11 12">LV</strain>
        <tissue evidence="11">Single pupa</tissue>
    </source>
</reference>
<proteinExistence type="inferred from homology"/>
<evidence type="ECO:0000256" key="7">
    <source>
        <dbReference type="SAM" id="Coils"/>
    </source>
</evidence>
<dbReference type="EMBL" id="JAHIBW010000007">
    <property type="protein sequence ID" value="KAG7309440.1"/>
    <property type="molecule type" value="Genomic_DNA"/>
</dbReference>
<evidence type="ECO:0000313" key="12">
    <source>
        <dbReference type="Proteomes" id="UP000823941"/>
    </source>
</evidence>
<evidence type="ECO:0000256" key="8">
    <source>
        <dbReference type="SAM" id="MobiDB-lite"/>
    </source>
</evidence>
<evidence type="ECO:0000256" key="1">
    <source>
        <dbReference type="ARBA" id="ARBA00004604"/>
    </source>
</evidence>
<feature type="compositionally biased region" description="Basic and acidic residues" evidence="8">
    <location>
        <begin position="155"/>
        <end position="166"/>
    </location>
</feature>
<dbReference type="Proteomes" id="UP000823941">
    <property type="component" value="Chromosome 7"/>
</dbReference>
<evidence type="ECO:0000256" key="2">
    <source>
        <dbReference type="ARBA" id="ARBA00007797"/>
    </source>
</evidence>
<sequence>MAKKGKAKISKVKRNNQTTNKMKKQGTLRLQRHRTKVQKQRAPAVPQVEYSSDSDSAEGEEWADMLDEDEQKYIMSRLAKDSSLLSSVPDKEDDAKETKKRKRSRDKPKKPQPTEQDSGADSDSSVSDTSDIEEAYEAKVAAQPPKKLRPLLPIKTKEGVVERAEECAESESEEEEPAPPSQPEEQHSESDSGLEGTGEEGEDPPRADEEGGVIGAVQLMAARRDTLNKEKLRIGSLCSSLLEAPEKKLKNLYPILYLMEESLKDGTRNLVSVRKLAALSAREVFKDILPDYQIRHQDYSTVKLKKDTLALYKYEKELLEFYKRFLQRLEKATAVLRQRRGDHRKIDPSATSLAHVALSCMCDMLTAKPNFNYALNIAQSVVPLLGCRDPVARKTVNDGLVELLKEDKKGDITLVIVRLINQLVKKRGERLPPSALDCLLALRIRDVDLDEQATLKAKQALDNKKKKRIINLSKKEKKRAKKLKEVEQELLETEAQENDLARKKQMTEVTQIVFHIYFRILKNSPNSKLLSAVLTGLARFTHVINLDFYSELVSILTRLMSSELLTLRMRVQCVRCALALLGGAARAVSVDPAGLCAALYRQMMEAAGTSDPDTSRALLESLSLVTARARSVSAPALAALSKRAAAAALHAPPHQALAGLVQLHALMQNKAVSSLLDTSESTGSGRYDPYIPSPEHCNSHAAILYELTALSRHFHPTVREVAAGVLKGEAKSGLDKLTPIQVYNQYDGSQMTFKPAVPPPKKVAPKRLAYTHTWTQPSFKEHCLAVEEAVPNTIEFKEAPAKKRKMR</sequence>
<comment type="subcellular location">
    <subcellularLocation>
        <location evidence="1">Nucleus</location>
        <location evidence="1">Nucleolus</location>
    </subcellularLocation>
</comment>
<comment type="caution">
    <text evidence="11">The sequence shown here is derived from an EMBL/GenBank/DDBJ whole genome shotgun (WGS) entry which is preliminary data.</text>
</comment>
<feature type="compositionally biased region" description="Basic residues" evidence="8">
    <location>
        <begin position="1"/>
        <end position="14"/>
    </location>
</feature>
<feature type="compositionally biased region" description="Acidic residues" evidence="8">
    <location>
        <begin position="55"/>
        <end position="70"/>
    </location>
</feature>
<keyword evidence="12" id="KW-1185">Reference proteome</keyword>
<dbReference type="PANTHER" id="PTHR14428">
    <property type="entry name" value="NUCLEOLAR COMPLEX PROTEIN 3"/>
    <property type="match status" value="1"/>
</dbReference>
<dbReference type="Pfam" id="PF03914">
    <property type="entry name" value="CBF"/>
    <property type="match status" value="1"/>
</dbReference>
<keyword evidence="3 7" id="KW-0175">Coiled coil</keyword>
<feature type="compositionally biased region" description="Low complexity" evidence="8">
    <location>
        <begin position="117"/>
        <end position="129"/>
    </location>
</feature>
<dbReference type="InterPro" id="IPR016903">
    <property type="entry name" value="Nucleolar_cplx-assoc_3"/>
</dbReference>
<evidence type="ECO:0000256" key="5">
    <source>
        <dbReference type="ARBA" id="ARBA00032701"/>
    </source>
</evidence>
<feature type="domain" description="CCAAT-binding factor" evidence="9">
    <location>
        <begin position="571"/>
        <end position="722"/>
    </location>
</feature>
<feature type="region of interest" description="Disordered" evidence="8">
    <location>
        <begin position="1"/>
        <end position="210"/>
    </location>
</feature>
<feature type="compositionally biased region" description="Basic residues" evidence="8">
    <location>
        <begin position="21"/>
        <end position="39"/>
    </location>
</feature>
<comment type="similarity">
    <text evidence="2">Belongs to the CBF/MAK21 family.</text>
</comment>
<evidence type="ECO:0000256" key="6">
    <source>
        <dbReference type="ARBA" id="ARBA00032937"/>
    </source>
</evidence>
<keyword evidence="4" id="KW-0539">Nucleus</keyword>
<dbReference type="InterPro" id="IPR005612">
    <property type="entry name" value="CCAAT-binding_factor"/>
</dbReference>
<evidence type="ECO:0000256" key="4">
    <source>
        <dbReference type="ARBA" id="ARBA00023242"/>
    </source>
</evidence>
<feature type="compositionally biased region" description="Basic residues" evidence="8">
    <location>
        <begin position="98"/>
        <end position="110"/>
    </location>
</feature>
<organism evidence="11 12">
    <name type="scientific">Plutella xylostella</name>
    <name type="common">Diamondback moth</name>
    <name type="synonym">Plutella maculipennis</name>
    <dbReference type="NCBI Taxonomy" id="51655"/>
    <lineage>
        <taxon>Eukaryota</taxon>
        <taxon>Metazoa</taxon>
        <taxon>Ecdysozoa</taxon>
        <taxon>Arthropoda</taxon>
        <taxon>Hexapoda</taxon>
        <taxon>Insecta</taxon>
        <taxon>Pterygota</taxon>
        <taxon>Neoptera</taxon>
        <taxon>Endopterygota</taxon>
        <taxon>Lepidoptera</taxon>
        <taxon>Glossata</taxon>
        <taxon>Ditrysia</taxon>
        <taxon>Yponomeutoidea</taxon>
        <taxon>Plutellidae</taxon>
        <taxon>Plutella</taxon>
    </lineage>
</organism>
<feature type="coiled-coil region" evidence="7">
    <location>
        <begin position="476"/>
        <end position="503"/>
    </location>
</feature>
<dbReference type="InterPro" id="IPR016024">
    <property type="entry name" value="ARM-type_fold"/>
</dbReference>
<dbReference type="PANTHER" id="PTHR14428:SF5">
    <property type="entry name" value="NUCLEOLAR COMPLEX PROTEIN 3 HOMOLOG"/>
    <property type="match status" value="1"/>
</dbReference>
<dbReference type="Pfam" id="PF07540">
    <property type="entry name" value="NOC3p"/>
    <property type="match status" value="1"/>
</dbReference>
<dbReference type="InterPro" id="IPR011501">
    <property type="entry name" value="Noc3_N"/>
</dbReference>
<evidence type="ECO:0000259" key="9">
    <source>
        <dbReference type="Pfam" id="PF03914"/>
    </source>
</evidence>
<protein>
    <recommendedName>
        <fullName evidence="6">NOC3-like protein</fullName>
    </recommendedName>
    <alternativeName>
        <fullName evidence="5">Nucleolar complex-associated protein 3-like protein</fullName>
    </alternativeName>
</protein>
<feature type="compositionally biased region" description="Acidic residues" evidence="8">
    <location>
        <begin position="167"/>
        <end position="177"/>
    </location>
</feature>
<evidence type="ECO:0000313" key="11">
    <source>
        <dbReference type="EMBL" id="KAG7309440.1"/>
    </source>
</evidence>
<evidence type="ECO:0000259" key="10">
    <source>
        <dbReference type="Pfam" id="PF07540"/>
    </source>
</evidence>
<dbReference type="SUPFAM" id="SSF48371">
    <property type="entry name" value="ARM repeat"/>
    <property type="match status" value="1"/>
</dbReference>
<accession>A0ABQ7QWL4</accession>